<keyword evidence="1" id="KW-0812">Transmembrane</keyword>
<keyword evidence="1" id="KW-0472">Membrane</keyword>
<dbReference type="OrthoDB" id="2150004at2759"/>
<dbReference type="AlphaFoldDB" id="A0A1Y2F6P2"/>
<name>A0A1Y2F6P2_9FUNG</name>
<proteinExistence type="predicted"/>
<feature type="transmembrane region" description="Helical" evidence="1">
    <location>
        <begin position="40"/>
        <end position="61"/>
    </location>
</feature>
<organism evidence="2 3">
    <name type="scientific">Neocallimastix californiae</name>
    <dbReference type="NCBI Taxonomy" id="1754190"/>
    <lineage>
        <taxon>Eukaryota</taxon>
        <taxon>Fungi</taxon>
        <taxon>Fungi incertae sedis</taxon>
        <taxon>Chytridiomycota</taxon>
        <taxon>Chytridiomycota incertae sedis</taxon>
        <taxon>Neocallimastigomycetes</taxon>
        <taxon>Neocallimastigales</taxon>
        <taxon>Neocallimastigaceae</taxon>
        <taxon>Neocallimastix</taxon>
    </lineage>
</organism>
<gene>
    <name evidence="2" type="ORF">LY90DRAFT_664780</name>
</gene>
<protein>
    <submittedName>
        <fullName evidence="2">Uncharacterized protein</fullName>
    </submittedName>
</protein>
<feature type="transmembrane region" description="Helical" evidence="1">
    <location>
        <begin position="73"/>
        <end position="93"/>
    </location>
</feature>
<accession>A0A1Y2F6P2</accession>
<reference evidence="2 3" key="1">
    <citation type="submission" date="2016-08" db="EMBL/GenBank/DDBJ databases">
        <title>A Parts List for Fungal Cellulosomes Revealed by Comparative Genomics.</title>
        <authorList>
            <consortium name="DOE Joint Genome Institute"/>
            <person name="Haitjema C.H."/>
            <person name="Gilmore S.P."/>
            <person name="Henske J.K."/>
            <person name="Solomon K.V."/>
            <person name="De Groot R."/>
            <person name="Kuo A."/>
            <person name="Mondo S.J."/>
            <person name="Salamov A.A."/>
            <person name="Labutti K."/>
            <person name="Zhao Z."/>
            <person name="Chiniquy J."/>
            <person name="Barry K."/>
            <person name="Brewer H.M."/>
            <person name="Purvine S.O."/>
            <person name="Wright A.T."/>
            <person name="Boxma B."/>
            <person name="Van Alen T."/>
            <person name="Hackstein J.H."/>
            <person name="Baker S.E."/>
            <person name="Grigoriev I.V."/>
            <person name="O'Malley M.A."/>
        </authorList>
    </citation>
    <scope>NUCLEOTIDE SEQUENCE [LARGE SCALE GENOMIC DNA]</scope>
    <source>
        <strain evidence="2 3">G1</strain>
    </source>
</reference>
<comment type="caution">
    <text evidence="2">The sequence shown here is derived from an EMBL/GenBank/DDBJ whole genome shotgun (WGS) entry which is preliminary data.</text>
</comment>
<keyword evidence="3" id="KW-1185">Reference proteome</keyword>
<sequence>MSGRNSYNIDLDGEDYYSNDSSAYKKLQIRFGSKFVSPRYITIIVLATIFDFLIIITDLILRLYSISIKSLWIKQNIFCLVIVLRLILTIQMVRNSNRRMKEKQEDEINYYSKRMDEQLEREKTVRKHIQDQLNDNQKKIQLLTGDFF</sequence>
<keyword evidence="1" id="KW-1133">Transmembrane helix</keyword>
<dbReference type="Proteomes" id="UP000193920">
    <property type="component" value="Unassembled WGS sequence"/>
</dbReference>
<evidence type="ECO:0000313" key="3">
    <source>
        <dbReference type="Proteomes" id="UP000193920"/>
    </source>
</evidence>
<evidence type="ECO:0000313" key="2">
    <source>
        <dbReference type="EMBL" id="ORY79154.1"/>
    </source>
</evidence>
<evidence type="ECO:0000256" key="1">
    <source>
        <dbReference type="SAM" id="Phobius"/>
    </source>
</evidence>
<dbReference type="EMBL" id="MCOG01000015">
    <property type="protein sequence ID" value="ORY79154.1"/>
    <property type="molecule type" value="Genomic_DNA"/>
</dbReference>